<organism evidence="3">
    <name type="scientific">Ananas comosus var. bracteatus</name>
    <name type="common">red pineapple</name>
    <dbReference type="NCBI Taxonomy" id="296719"/>
    <lineage>
        <taxon>Eukaryota</taxon>
        <taxon>Viridiplantae</taxon>
        <taxon>Streptophyta</taxon>
        <taxon>Embryophyta</taxon>
        <taxon>Tracheophyta</taxon>
        <taxon>Spermatophyta</taxon>
        <taxon>Magnoliopsida</taxon>
        <taxon>Liliopsida</taxon>
        <taxon>Poales</taxon>
        <taxon>Bromeliaceae</taxon>
        <taxon>Bromelioideae</taxon>
        <taxon>Ananas</taxon>
    </lineage>
</organism>
<proteinExistence type="predicted"/>
<dbReference type="GO" id="GO:0031167">
    <property type="term" value="P:rRNA methylation"/>
    <property type="evidence" value="ECO:0007669"/>
    <property type="project" value="InterPro"/>
</dbReference>
<dbReference type="Gene3D" id="3.40.50.150">
    <property type="entry name" value="Vaccinia Virus protein VP39"/>
    <property type="match status" value="1"/>
</dbReference>
<keyword evidence="1" id="KW-0489">Methyltransferase</keyword>
<dbReference type="PANTHER" id="PTHR43542">
    <property type="entry name" value="METHYLTRANSFERASE"/>
    <property type="match status" value="1"/>
</dbReference>
<dbReference type="InterPro" id="IPR004398">
    <property type="entry name" value="RNA_MeTrfase_RsmD"/>
</dbReference>
<dbReference type="EMBL" id="CAJEUB010000003">
    <property type="protein sequence ID" value="CAD1845506.1"/>
    <property type="molecule type" value="Genomic_DNA"/>
</dbReference>
<reference evidence="3" key="1">
    <citation type="submission" date="2020-07" db="EMBL/GenBank/DDBJ databases">
        <authorList>
            <person name="Lin J."/>
        </authorList>
    </citation>
    <scope>NUCLEOTIDE SEQUENCE</scope>
</reference>
<dbReference type="Pfam" id="PF03602">
    <property type="entry name" value="Cons_hypoth95"/>
    <property type="match status" value="1"/>
</dbReference>
<protein>
    <submittedName>
        <fullName evidence="3">Uncharacterized protein</fullName>
    </submittedName>
</protein>
<dbReference type="InterPro" id="IPR029063">
    <property type="entry name" value="SAM-dependent_MTases_sf"/>
</dbReference>
<accession>A0A6V7QRU2</accession>
<name>A0A6V7QRU2_ANACO</name>
<evidence type="ECO:0000313" key="3">
    <source>
        <dbReference type="EMBL" id="CAD1845506.1"/>
    </source>
</evidence>
<keyword evidence="2" id="KW-0808">Transferase</keyword>
<sequence length="129" mass="14536">MMEILRGAAFDILQAHFIEMDPPVVSDVLPPNLEWTGFLDASVIHMNRAENFVERAQQSTVKDRSFDYIGVTPPYTAVDYGILMDQLARSPLVGENCFVVSCPFIYFFGAYTDQLLETSTGHMELFSCI</sequence>
<dbReference type="GO" id="GO:0008168">
    <property type="term" value="F:methyltransferase activity"/>
    <property type="evidence" value="ECO:0007669"/>
    <property type="project" value="UniProtKB-KW"/>
</dbReference>
<gene>
    <name evidence="3" type="ORF">CB5_LOCUS28717</name>
</gene>
<evidence type="ECO:0000256" key="1">
    <source>
        <dbReference type="ARBA" id="ARBA00022603"/>
    </source>
</evidence>
<dbReference type="AlphaFoldDB" id="A0A6V7QRU2"/>
<evidence type="ECO:0000256" key="2">
    <source>
        <dbReference type="ARBA" id="ARBA00022679"/>
    </source>
</evidence>
<dbReference type="PANTHER" id="PTHR43542:SF1">
    <property type="entry name" value="METHYLTRANSFERASE"/>
    <property type="match status" value="1"/>
</dbReference>